<dbReference type="Proteomes" id="UP000252586">
    <property type="component" value="Unassembled WGS sequence"/>
</dbReference>
<dbReference type="Pfam" id="PF14062">
    <property type="entry name" value="DUF4253"/>
    <property type="match status" value="1"/>
</dbReference>
<organism evidence="2 3">
    <name type="scientific">Nocardia puris</name>
    <dbReference type="NCBI Taxonomy" id="208602"/>
    <lineage>
        <taxon>Bacteria</taxon>
        <taxon>Bacillati</taxon>
        <taxon>Actinomycetota</taxon>
        <taxon>Actinomycetes</taxon>
        <taxon>Mycobacteriales</taxon>
        <taxon>Nocardiaceae</taxon>
        <taxon>Nocardia</taxon>
    </lineage>
</organism>
<gene>
    <name evidence="2" type="ORF">DFR74_101202</name>
</gene>
<evidence type="ECO:0000313" key="3">
    <source>
        <dbReference type="Proteomes" id="UP000252586"/>
    </source>
</evidence>
<evidence type="ECO:0000259" key="1">
    <source>
        <dbReference type="Pfam" id="PF14062"/>
    </source>
</evidence>
<comment type="caution">
    <text evidence="2">The sequence shown here is derived from an EMBL/GenBank/DDBJ whole genome shotgun (WGS) entry which is preliminary data.</text>
</comment>
<reference evidence="2 3" key="1">
    <citation type="submission" date="2018-06" db="EMBL/GenBank/DDBJ databases">
        <title>Genomic Encyclopedia of Type Strains, Phase IV (KMG-IV): sequencing the most valuable type-strain genomes for metagenomic binning, comparative biology and taxonomic classification.</title>
        <authorList>
            <person name="Goeker M."/>
        </authorList>
    </citation>
    <scope>NUCLEOTIDE SEQUENCE [LARGE SCALE GENOMIC DNA]</scope>
    <source>
        <strain evidence="2 3">DSM 44599</strain>
    </source>
</reference>
<accession>A0A366E1D6</accession>
<feature type="domain" description="DUF4253" evidence="1">
    <location>
        <begin position="173"/>
        <end position="279"/>
    </location>
</feature>
<dbReference type="AlphaFoldDB" id="A0A366E1D6"/>
<dbReference type="RefSeq" id="WP_147265718.1">
    <property type="nucleotide sequence ID" value="NZ_QNRE01000001.1"/>
</dbReference>
<dbReference type="EMBL" id="QNRE01000001">
    <property type="protein sequence ID" value="RBO96191.1"/>
    <property type="molecule type" value="Genomic_DNA"/>
</dbReference>
<evidence type="ECO:0000313" key="2">
    <source>
        <dbReference type="EMBL" id="RBO96191.1"/>
    </source>
</evidence>
<keyword evidence="3" id="KW-1185">Reference proteome</keyword>
<dbReference type="InterPro" id="IPR025349">
    <property type="entry name" value="DUF4253"/>
</dbReference>
<dbReference type="STRING" id="1210090.GCA_001613185_03303"/>
<protein>
    <submittedName>
        <fullName evidence="2">Uncharacterized protein DUF4253</fullName>
    </submittedName>
</protein>
<proteinExistence type="predicted"/>
<name>A0A366E1D6_9NOCA</name>
<sequence length="279" mass="31287">MGVEFEVPAIAPDRIGAWEPVEPWVGEDPAVLVADVESAAGTVRFAPQPDLDLDLDGTRVWVTPVEPGYRAADLWTTFRQRYASTGLWPVLTNSYTWSTCALAGPPALADVDAQRWLAAELDARHAEAEEDDDDPIPRDDRVTFSADDLTPDRHLGFDWSDVWSIVGDELDQLALVPVRYPWDVPGRLAWDGACNHDIDAGAHAAVLRRWTFHWDTELVALELGTMWLRTGRAITTRDEALTAALEAFAYCSDSVYQDHDTLDALAHRLLQPVWRLWWD</sequence>
<dbReference type="OrthoDB" id="264195at2"/>